<gene>
    <name evidence="1" type="ORF">LTS18_014120</name>
</gene>
<comment type="caution">
    <text evidence="1">The sequence shown here is derived from an EMBL/GenBank/DDBJ whole genome shotgun (WGS) entry which is preliminary data.</text>
</comment>
<dbReference type="EMBL" id="JAWDJW010000447">
    <property type="protein sequence ID" value="KAK3080683.1"/>
    <property type="molecule type" value="Genomic_DNA"/>
</dbReference>
<name>A0ACC3DVT7_9PEZI</name>
<accession>A0ACC3DVT7</accession>
<reference evidence="1" key="1">
    <citation type="submission" date="2024-09" db="EMBL/GenBank/DDBJ databases">
        <title>Black Yeasts Isolated from many extreme environments.</title>
        <authorList>
            <person name="Coleine C."/>
            <person name="Stajich J.E."/>
            <person name="Selbmann L."/>
        </authorList>
    </citation>
    <scope>NUCLEOTIDE SEQUENCE</scope>
    <source>
        <strain evidence="1">CCFEE 5737</strain>
    </source>
</reference>
<dbReference type="Proteomes" id="UP001186974">
    <property type="component" value="Unassembled WGS sequence"/>
</dbReference>
<organism evidence="1 2">
    <name type="scientific">Coniosporium uncinatum</name>
    <dbReference type="NCBI Taxonomy" id="93489"/>
    <lineage>
        <taxon>Eukaryota</taxon>
        <taxon>Fungi</taxon>
        <taxon>Dikarya</taxon>
        <taxon>Ascomycota</taxon>
        <taxon>Pezizomycotina</taxon>
        <taxon>Dothideomycetes</taxon>
        <taxon>Dothideomycetes incertae sedis</taxon>
        <taxon>Coniosporium</taxon>
    </lineage>
</organism>
<protein>
    <submittedName>
        <fullName evidence="1">Uncharacterized protein</fullName>
    </submittedName>
</protein>
<evidence type="ECO:0000313" key="2">
    <source>
        <dbReference type="Proteomes" id="UP001186974"/>
    </source>
</evidence>
<sequence>MGLRIRTSSLSSVESEPYVQAIKMETPGSDLLSALAVLYDGRFSDLTIICGTKTYTVHRAILSSRSGFFDGACNNPFMESQTGIIDLSEDDAEAVEHMIKWFYHLDYLMTPASPRRTSRSTSPRPSSPTKSEPISPTVRRPRKFNLSMIEDPLLAQAAGSTVKVEQEPETKPTALPTPPPEKENPFEEPESSKTPTRPDSAIEMIEEFNPFAPFNENEIPEQIADFSKPLLTLHAKVYAIAEKYGINGLKNLARAKFSVQLRHHWQSSEFAEALNEVYETTIDEDRGLRNTVVQCFREHSELARQKDVAEVIKETPGLAWDLFRMAWGMPV</sequence>
<keyword evidence="2" id="KW-1185">Reference proteome</keyword>
<proteinExistence type="predicted"/>
<evidence type="ECO:0000313" key="1">
    <source>
        <dbReference type="EMBL" id="KAK3080683.1"/>
    </source>
</evidence>